<organism evidence="2">
    <name type="scientific">Cyprideis torosa</name>
    <dbReference type="NCBI Taxonomy" id="163714"/>
    <lineage>
        <taxon>Eukaryota</taxon>
        <taxon>Metazoa</taxon>
        <taxon>Ecdysozoa</taxon>
        <taxon>Arthropoda</taxon>
        <taxon>Crustacea</taxon>
        <taxon>Oligostraca</taxon>
        <taxon>Ostracoda</taxon>
        <taxon>Podocopa</taxon>
        <taxon>Podocopida</taxon>
        <taxon>Cytherocopina</taxon>
        <taxon>Cytheroidea</taxon>
        <taxon>Cytherideidae</taxon>
        <taxon>Cyprideis</taxon>
    </lineage>
</organism>
<gene>
    <name evidence="2" type="ORF">CTOB1V02_LOCUS10104</name>
</gene>
<dbReference type="InterPro" id="IPR002350">
    <property type="entry name" value="Kazal_dom"/>
</dbReference>
<dbReference type="InterPro" id="IPR013806">
    <property type="entry name" value="Kringle-like"/>
</dbReference>
<dbReference type="Gene3D" id="2.40.20.10">
    <property type="entry name" value="Plasminogen Kringle 4"/>
    <property type="match status" value="1"/>
</dbReference>
<dbReference type="PROSITE" id="PS50070">
    <property type="entry name" value="KRINGLE_2"/>
    <property type="match status" value="1"/>
</dbReference>
<dbReference type="Pfam" id="PF07648">
    <property type="entry name" value="Kazal_2"/>
    <property type="match status" value="1"/>
</dbReference>
<accession>A0A7R8WNS4</accession>
<dbReference type="SUPFAM" id="SSF57440">
    <property type="entry name" value="Kringle-like"/>
    <property type="match status" value="1"/>
</dbReference>
<dbReference type="InterPro" id="IPR018056">
    <property type="entry name" value="Kringle_CS"/>
</dbReference>
<dbReference type="Pfam" id="PF00051">
    <property type="entry name" value="Kringle"/>
    <property type="match status" value="1"/>
</dbReference>
<evidence type="ECO:0000256" key="1">
    <source>
        <dbReference type="PROSITE-ProRule" id="PRU00121"/>
    </source>
</evidence>
<dbReference type="InterPro" id="IPR038178">
    <property type="entry name" value="Kringle_sf"/>
</dbReference>
<dbReference type="Gene3D" id="3.30.60.30">
    <property type="match status" value="1"/>
</dbReference>
<dbReference type="SMART" id="SM00130">
    <property type="entry name" value="KR"/>
    <property type="match status" value="1"/>
</dbReference>
<protein>
    <submittedName>
        <fullName evidence="2">Uncharacterized protein</fullName>
    </submittedName>
</protein>
<name>A0A7R8WNS4_9CRUS</name>
<dbReference type="PRINTS" id="PR00018">
    <property type="entry name" value="KRINGLE"/>
</dbReference>
<dbReference type="InterPro" id="IPR036058">
    <property type="entry name" value="Kazal_dom_sf"/>
</dbReference>
<comment type="caution">
    <text evidence="1">Lacks conserved residue(s) required for the propagation of feature annotation.</text>
</comment>
<keyword evidence="1" id="KW-0420">Kringle</keyword>
<dbReference type="PROSITE" id="PS51465">
    <property type="entry name" value="KAZAL_2"/>
    <property type="match status" value="1"/>
</dbReference>
<evidence type="ECO:0000313" key="2">
    <source>
        <dbReference type="EMBL" id="CAD7232266.1"/>
    </source>
</evidence>
<reference evidence="2" key="1">
    <citation type="submission" date="2020-11" db="EMBL/GenBank/DDBJ databases">
        <authorList>
            <person name="Tran Van P."/>
        </authorList>
    </citation>
    <scope>NUCLEOTIDE SEQUENCE</scope>
</reference>
<dbReference type="InterPro" id="IPR000001">
    <property type="entry name" value="Kringle"/>
</dbReference>
<dbReference type="SUPFAM" id="SSF100895">
    <property type="entry name" value="Kazal-type serine protease inhibitors"/>
    <property type="match status" value="1"/>
</dbReference>
<dbReference type="AlphaFoldDB" id="A0A7R8WNS4"/>
<sequence length="180" mass="19693">MGVVLPAAFAVLSCVTLLVSTEPQSRAPGDSCGCGPLPRNPVCGSDGSTYRTVCDLDCRNRENNDLRRCRVTNEGKYYIGTNPTTRSRKACTHWHANAHINNYIRDNNFPDRSVRAAQNYCRNPDNGSSGLWCYTGIGEKFNYDQCDIPWCRNLVRMRHSGECRGGGGGGRGGRGGRGQG</sequence>
<dbReference type="PROSITE" id="PS00021">
    <property type="entry name" value="KRINGLE_1"/>
    <property type="match status" value="1"/>
</dbReference>
<dbReference type="EMBL" id="OB664443">
    <property type="protein sequence ID" value="CAD7232266.1"/>
    <property type="molecule type" value="Genomic_DNA"/>
</dbReference>
<proteinExistence type="predicted"/>
<dbReference type="OrthoDB" id="1915767at2759"/>